<gene>
    <name evidence="1" type="ORF">GC247_02535</name>
</gene>
<organism evidence="1 2">
    <name type="scientific">Limosilactobacillus fermentum</name>
    <name type="common">Lactobacillus fermentum</name>
    <dbReference type="NCBI Taxonomy" id="1613"/>
    <lineage>
        <taxon>Bacteria</taxon>
        <taxon>Bacillati</taxon>
        <taxon>Bacillota</taxon>
        <taxon>Bacilli</taxon>
        <taxon>Lactobacillales</taxon>
        <taxon>Lactobacillaceae</taxon>
        <taxon>Limosilactobacillus</taxon>
    </lineage>
</organism>
<name>A0A6C1ELH6_LIMFE</name>
<reference evidence="1 2" key="1">
    <citation type="submission" date="2019-10" db="EMBL/GenBank/DDBJ databases">
        <title>Genome Sequencing and assembly of Lactobacillus fermentum I2, a lactic acid bacteria.</title>
        <authorList>
            <person name="Lopes L.S."/>
            <person name="Persinoti G.F."/>
            <person name="Riano-Pachon D.M."/>
            <person name="Labate C.A."/>
        </authorList>
    </citation>
    <scope>NUCLEOTIDE SEQUENCE [LARGE SCALE GENOMIC DNA]</scope>
    <source>
        <strain evidence="1 2">I2</strain>
    </source>
</reference>
<evidence type="ECO:0000313" key="2">
    <source>
        <dbReference type="Proteomes" id="UP000466799"/>
    </source>
</evidence>
<comment type="caution">
    <text evidence="1">The sequence shown here is derived from an EMBL/GenBank/DDBJ whole genome shotgun (WGS) entry which is preliminary data.</text>
</comment>
<dbReference type="AlphaFoldDB" id="A0A6C1ELH6"/>
<sequence>MLATNFLPEKYLVRFHLEKFLNDYNPYILMVFFVSLFLIIIHFGSKKRKEKKDKAFNKYLIEQQDKLFEDEDAREILAQLYRCHPRASKLPMQNQKVLLLEQYQLITKAASQAVVDMTDPKFPYVLQPEAEQRIKKELAAEKPK</sequence>
<evidence type="ECO:0000313" key="1">
    <source>
        <dbReference type="EMBL" id="MPQ34813.1"/>
    </source>
</evidence>
<dbReference type="Pfam" id="PF14163">
    <property type="entry name" value="SieB"/>
    <property type="match status" value="1"/>
</dbReference>
<accession>A0A6C1ELH6</accession>
<proteinExistence type="predicted"/>
<dbReference type="InterPro" id="IPR025982">
    <property type="entry name" value="SieB"/>
</dbReference>
<dbReference type="EMBL" id="WHJL01000012">
    <property type="protein sequence ID" value="MPQ34813.1"/>
    <property type="molecule type" value="Genomic_DNA"/>
</dbReference>
<dbReference type="Proteomes" id="UP000466799">
    <property type="component" value="Unassembled WGS sequence"/>
</dbReference>
<protein>
    <submittedName>
        <fullName evidence="1">Uncharacterized protein</fullName>
    </submittedName>
</protein>